<evidence type="ECO:0000313" key="4">
    <source>
        <dbReference type="Proteomes" id="UP000028547"/>
    </source>
</evidence>
<feature type="transmembrane region" description="Helical" evidence="2">
    <location>
        <begin position="48"/>
        <end position="69"/>
    </location>
</feature>
<accession>A0A084SYR0</accession>
<name>A0A084SYR0_9BACT</name>
<proteinExistence type="predicted"/>
<keyword evidence="2" id="KW-0472">Membrane</keyword>
<evidence type="ECO:0000256" key="1">
    <source>
        <dbReference type="SAM" id="MobiDB-lite"/>
    </source>
</evidence>
<organism evidence="3 4">
    <name type="scientific">Archangium violaceum Cb vi76</name>
    <dbReference type="NCBI Taxonomy" id="1406225"/>
    <lineage>
        <taxon>Bacteria</taxon>
        <taxon>Pseudomonadati</taxon>
        <taxon>Myxococcota</taxon>
        <taxon>Myxococcia</taxon>
        <taxon>Myxococcales</taxon>
        <taxon>Cystobacterineae</taxon>
        <taxon>Archangiaceae</taxon>
        <taxon>Archangium</taxon>
    </lineage>
</organism>
<gene>
    <name evidence="3" type="ORF">Q664_08360</name>
</gene>
<dbReference type="RefSeq" id="WP_043391825.1">
    <property type="nucleotide sequence ID" value="NZ_JPMI01000046.1"/>
</dbReference>
<comment type="caution">
    <text evidence="3">The sequence shown here is derived from an EMBL/GenBank/DDBJ whole genome shotgun (WGS) entry which is preliminary data.</text>
</comment>
<dbReference type="AlphaFoldDB" id="A0A084SYR0"/>
<evidence type="ECO:0000313" key="3">
    <source>
        <dbReference type="EMBL" id="KFA93595.1"/>
    </source>
</evidence>
<feature type="region of interest" description="Disordered" evidence="1">
    <location>
        <begin position="222"/>
        <end position="264"/>
    </location>
</feature>
<reference evidence="3 4" key="1">
    <citation type="submission" date="2014-07" db="EMBL/GenBank/DDBJ databases">
        <title>Draft Genome Sequence of Gephyronic Acid Producer, Cystobacter violaceus Strain Cb vi76.</title>
        <authorList>
            <person name="Stevens D.C."/>
            <person name="Young J."/>
            <person name="Carmichael R."/>
            <person name="Tan J."/>
            <person name="Taylor R.E."/>
        </authorList>
    </citation>
    <scope>NUCLEOTIDE SEQUENCE [LARGE SCALE GENOMIC DNA]</scope>
    <source>
        <strain evidence="3 4">Cb vi76</strain>
    </source>
</reference>
<keyword evidence="2" id="KW-0812">Transmembrane</keyword>
<protein>
    <submittedName>
        <fullName evidence="3">Uncharacterized protein</fullName>
    </submittedName>
</protein>
<evidence type="ECO:0000256" key="2">
    <source>
        <dbReference type="SAM" id="Phobius"/>
    </source>
</evidence>
<sequence length="264" mass="27788">MNRPSLKTLLGNAASLGALAWLYGGDLLDALRARSAEVSAFLEPPLVVWPAGVLAATVGVLGVVLWGLVRGRGEDFKGYRLLPILLLCALFVDLIRVENEVPRRSEDLAAMVLRYIETKAEALSDGRTVPSDPAVLQPLLAELDPPPYLVRGQRAAAWSLQVRPGCEGPVREAPGLAVGTLIYCVAPDRKTAWVSLVALPAGERFGLPAVLSVDGQPHVAVVQPTPPEEEEGAPLELPLASSPEESAVDPEATDAGALAPAPTP</sequence>
<dbReference type="Proteomes" id="UP000028547">
    <property type="component" value="Unassembled WGS sequence"/>
</dbReference>
<dbReference type="EMBL" id="JPMI01000046">
    <property type="protein sequence ID" value="KFA93595.1"/>
    <property type="molecule type" value="Genomic_DNA"/>
</dbReference>
<keyword evidence="2" id="KW-1133">Transmembrane helix</keyword>